<dbReference type="AlphaFoldDB" id="A0A384JVA9"/>
<keyword evidence="3" id="KW-1185">Reference proteome</keyword>
<organism evidence="2 3">
    <name type="scientific">Botryotinia fuckeliana (strain B05.10)</name>
    <name type="common">Noble rot fungus</name>
    <name type="synonym">Botrytis cinerea</name>
    <dbReference type="NCBI Taxonomy" id="332648"/>
    <lineage>
        <taxon>Eukaryota</taxon>
        <taxon>Fungi</taxon>
        <taxon>Dikarya</taxon>
        <taxon>Ascomycota</taxon>
        <taxon>Pezizomycotina</taxon>
        <taxon>Leotiomycetes</taxon>
        <taxon>Helotiales</taxon>
        <taxon>Sclerotiniaceae</taxon>
        <taxon>Botrytis</taxon>
    </lineage>
</organism>
<dbReference type="OrthoDB" id="10314370at2759"/>
<feature type="region of interest" description="Disordered" evidence="1">
    <location>
        <begin position="1"/>
        <end position="26"/>
    </location>
</feature>
<evidence type="ECO:0000313" key="2">
    <source>
        <dbReference type="EMBL" id="ATZ54525.1"/>
    </source>
</evidence>
<name>A0A384JVA9_BOTFB</name>
<reference evidence="2 3" key="1">
    <citation type="journal article" date="2011" name="PLoS Genet.">
        <title>Genomic analysis of the necrotrophic fungal pathogens Sclerotinia sclerotiorum and Botrytis cinerea.</title>
        <authorList>
            <person name="Amselem J."/>
            <person name="Cuomo C.A."/>
            <person name="van Kan J.A."/>
            <person name="Viaud M."/>
            <person name="Benito E.P."/>
            <person name="Couloux A."/>
            <person name="Coutinho P.M."/>
            <person name="de Vries R.P."/>
            <person name="Dyer P.S."/>
            <person name="Fillinger S."/>
            <person name="Fournier E."/>
            <person name="Gout L."/>
            <person name="Hahn M."/>
            <person name="Kohn L."/>
            <person name="Lapalu N."/>
            <person name="Plummer K.M."/>
            <person name="Pradier J.M."/>
            <person name="Quevillon E."/>
            <person name="Sharon A."/>
            <person name="Simon A."/>
            <person name="ten Have A."/>
            <person name="Tudzynski B."/>
            <person name="Tudzynski P."/>
            <person name="Wincker P."/>
            <person name="Andrew M."/>
            <person name="Anthouard V."/>
            <person name="Beever R.E."/>
            <person name="Beffa R."/>
            <person name="Benoit I."/>
            <person name="Bouzid O."/>
            <person name="Brault B."/>
            <person name="Chen Z."/>
            <person name="Choquer M."/>
            <person name="Collemare J."/>
            <person name="Cotton P."/>
            <person name="Danchin E.G."/>
            <person name="Da Silva C."/>
            <person name="Gautier A."/>
            <person name="Giraud C."/>
            <person name="Giraud T."/>
            <person name="Gonzalez C."/>
            <person name="Grossetete S."/>
            <person name="Guldener U."/>
            <person name="Henrissat B."/>
            <person name="Howlett B.J."/>
            <person name="Kodira C."/>
            <person name="Kretschmer M."/>
            <person name="Lappartient A."/>
            <person name="Leroch M."/>
            <person name="Levis C."/>
            <person name="Mauceli E."/>
            <person name="Neuveglise C."/>
            <person name="Oeser B."/>
            <person name="Pearson M."/>
            <person name="Poulain J."/>
            <person name="Poussereau N."/>
            <person name="Quesneville H."/>
            <person name="Rascle C."/>
            <person name="Schumacher J."/>
            <person name="Segurens B."/>
            <person name="Sexton A."/>
            <person name="Silva E."/>
            <person name="Sirven C."/>
            <person name="Soanes D.M."/>
            <person name="Talbot N.J."/>
            <person name="Templeton M."/>
            <person name="Yandava C."/>
            <person name="Yarden O."/>
            <person name="Zeng Q."/>
            <person name="Rollins J.A."/>
            <person name="Lebrun M.H."/>
            <person name="Dickman M."/>
        </authorList>
    </citation>
    <scope>NUCLEOTIDE SEQUENCE [LARGE SCALE GENOMIC DNA]</scope>
    <source>
        <strain evidence="2 3">B05.10</strain>
    </source>
</reference>
<proteinExistence type="predicted"/>
<dbReference type="GeneID" id="5427289"/>
<reference evidence="2 3" key="2">
    <citation type="journal article" date="2012" name="Eukaryot. Cell">
        <title>Genome update of Botrytis cinerea strains B05.10 and T4.</title>
        <authorList>
            <person name="Staats M."/>
            <person name="van Kan J.A."/>
        </authorList>
    </citation>
    <scope>NUCLEOTIDE SEQUENCE [LARGE SCALE GENOMIC DNA]</scope>
    <source>
        <strain evidence="2 3">B05.10</strain>
    </source>
</reference>
<reference evidence="2 3" key="3">
    <citation type="journal article" date="2017" name="Mol. Plant Pathol.">
        <title>A gapless genome sequence of the fungus Botrytis cinerea.</title>
        <authorList>
            <person name="Van Kan J.A."/>
            <person name="Stassen J.H."/>
            <person name="Mosbach A."/>
            <person name="Van Der Lee T.A."/>
            <person name="Faino L."/>
            <person name="Farmer A.D."/>
            <person name="Papasotiriou D.G."/>
            <person name="Zhou S."/>
            <person name="Seidl M.F."/>
            <person name="Cottam E."/>
            <person name="Edel D."/>
            <person name="Hahn M."/>
            <person name="Schwartz D.C."/>
            <person name="Dietrich R.A."/>
            <person name="Widdison S."/>
            <person name="Scalliet G."/>
        </authorList>
    </citation>
    <scope>NUCLEOTIDE SEQUENCE [LARGE SCALE GENOMIC DNA]</scope>
    <source>
        <strain evidence="2 3">B05.10</strain>
    </source>
</reference>
<evidence type="ECO:0000256" key="1">
    <source>
        <dbReference type="SAM" id="MobiDB-lite"/>
    </source>
</evidence>
<evidence type="ECO:0000313" key="3">
    <source>
        <dbReference type="Proteomes" id="UP000001798"/>
    </source>
</evidence>
<dbReference type="RefSeq" id="XP_001546826.1">
    <property type="nucleotide sequence ID" value="XM_001546776.2"/>
</dbReference>
<dbReference type="Proteomes" id="UP000001798">
    <property type="component" value="Chromosome 10"/>
</dbReference>
<dbReference type="VEuPathDB" id="FungiDB:Bcin10g05220"/>
<dbReference type="EMBL" id="CP009814">
    <property type="protein sequence ID" value="ATZ54525.1"/>
    <property type="molecule type" value="Genomic_DNA"/>
</dbReference>
<dbReference type="KEGG" id="bfu:BCIN_10g05220"/>
<protein>
    <submittedName>
        <fullName evidence="2">Uncharacterized protein</fullName>
    </submittedName>
</protein>
<gene>
    <name evidence="2" type="ORF">BCIN_10g05220</name>
</gene>
<sequence>MQCAHFPNRNLWMPKDQLGASRTQTQGAKNFRLAKAAIYKERNSADGGGKLEIMSDRVDDTAHDFRLALMSRRAHHRERLFQLVYGEWKEEVEEEDREDEDDGPL</sequence>
<accession>A0A384JVA9</accession>